<evidence type="ECO:0000313" key="2">
    <source>
        <dbReference type="EMBL" id="WPL16610.1"/>
    </source>
</evidence>
<dbReference type="EMBL" id="CP121472">
    <property type="protein sequence ID" value="WPL16610.1"/>
    <property type="molecule type" value="Genomic_DNA"/>
</dbReference>
<gene>
    <name evidence="2" type="ORF">Thiowin_01577</name>
</gene>
<dbReference type="RefSeq" id="WP_328987154.1">
    <property type="nucleotide sequence ID" value="NZ_CP121472.1"/>
</dbReference>
<dbReference type="Proteomes" id="UP001432180">
    <property type="component" value="Chromosome"/>
</dbReference>
<feature type="region of interest" description="Disordered" evidence="1">
    <location>
        <begin position="1"/>
        <end position="62"/>
    </location>
</feature>
<organism evidence="2 3">
    <name type="scientific">Thiorhodovibrio winogradskyi</name>
    <dbReference type="NCBI Taxonomy" id="77007"/>
    <lineage>
        <taxon>Bacteria</taxon>
        <taxon>Pseudomonadati</taxon>
        <taxon>Pseudomonadota</taxon>
        <taxon>Gammaproteobacteria</taxon>
        <taxon>Chromatiales</taxon>
        <taxon>Chromatiaceae</taxon>
        <taxon>Thiorhodovibrio</taxon>
    </lineage>
</organism>
<evidence type="ECO:0000313" key="3">
    <source>
        <dbReference type="Proteomes" id="UP001432180"/>
    </source>
</evidence>
<keyword evidence="3" id="KW-1185">Reference proteome</keyword>
<accession>A0ABZ0S6K4</accession>
<sequence length="62" mass="6976">MAKPNYAFEKRQRDLAKKAKQEAKRQRKIAGTESPENPESQKSQDDTEPTARPGDADDEVTS</sequence>
<protein>
    <submittedName>
        <fullName evidence="2">Uncharacterized protein</fullName>
    </submittedName>
</protein>
<proteinExistence type="predicted"/>
<reference evidence="2 3" key="1">
    <citation type="journal article" date="2023" name="Microorganisms">
        <title>Thiorhodovibrio frisius and Trv. litoralis spp. nov., Two Novel Members from a Clade of Fastidious Purple Sulfur Bacteria That Exhibit Unique Red-Shifted Light-Harvesting Capabilities.</title>
        <authorList>
            <person name="Methner A."/>
            <person name="Kuzyk S.B."/>
            <person name="Petersen J."/>
            <person name="Bauer S."/>
            <person name="Brinkmann H."/>
            <person name="Sichau K."/>
            <person name="Wanner G."/>
            <person name="Wolf J."/>
            <person name="Neumann-Schaal M."/>
            <person name="Henke P."/>
            <person name="Tank M."/>
            <person name="Sproer C."/>
            <person name="Bunk B."/>
            <person name="Overmann J."/>
        </authorList>
    </citation>
    <scope>NUCLEOTIDE SEQUENCE [LARGE SCALE GENOMIC DNA]</scope>
    <source>
        <strain evidence="2 3">DSM 6702</strain>
    </source>
</reference>
<name>A0ABZ0S6K4_9GAMM</name>
<evidence type="ECO:0000256" key="1">
    <source>
        <dbReference type="SAM" id="MobiDB-lite"/>
    </source>
</evidence>
<feature type="compositionally biased region" description="Basic and acidic residues" evidence="1">
    <location>
        <begin position="8"/>
        <end position="24"/>
    </location>
</feature>